<protein>
    <submittedName>
        <fullName evidence="3">Uncharacterized protein</fullName>
    </submittedName>
</protein>
<sequence length="257" mass="29061">MATTSVDNGNISQTAETPKDQNKKDLPGSERMDPLNNGTTLEPKKSVGSRPGDETANKMKQLGRNATQPSVLNSTVKRMSQENIRRAYTGNQEDLRQYLEQLGEENDDKDDGDDDDYDYDYDYDYDNDDDHTRGGGLLIFKKSQKKKKKYFQQMLSKSVAAATKDAKGDNANGNVAPNKSTSVAGTTQKIALSQEALEEMIEAINNQEEWACVHFLHTHSQQQPLAAVLYIFYKCWTYIIIGYVYLLFVYLLVRILF</sequence>
<keyword evidence="2" id="KW-0812">Transmembrane</keyword>
<evidence type="ECO:0000256" key="2">
    <source>
        <dbReference type="SAM" id="Phobius"/>
    </source>
</evidence>
<feature type="compositionally biased region" description="Polar residues" evidence="1">
    <location>
        <begin position="1"/>
        <end position="16"/>
    </location>
</feature>
<reference evidence="3 4" key="1">
    <citation type="journal article" date="2013" name="Curr. Biol.">
        <title>The Genome of the Foraminiferan Reticulomyxa filosa.</title>
        <authorList>
            <person name="Glockner G."/>
            <person name="Hulsmann N."/>
            <person name="Schleicher M."/>
            <person name="Noegel A.A."/>
            <person name="Eichinger L."/>
            <person name="Gallinger C."/>
            <person name="Pawlowski J."/>
            <person name="Sierra R."/>
            <person name="Euteneuer U."/>
            <person name="Pillet L."/>
            <person name="Moustafa A."/>
            <person name="Platzer M."/>
            <person name="Groth M."/>
            <person name="Szafranski K."/>
            <person name="Schliwa M."/>
        </authorList>
    </citation>
    <scope>NUCLEOTIDE SEQUENCE [LARGE SCALE GENOMIC DNA]</scope>
</reference>
<feature type="transmembrane region" description="Helical" evidence="2">
    <location>
        <begin position="230"/>
        <end position="253"/>
    </location>
</feature>
<evidence type="ECO:0000313" key="3">
    <source>
        <dbReference type="EMBL" id="ETO30031.1"/>
    </source>
</evidence>
<feature type="compositionally biased region" description="Polar residues" evidence="1">
    <location>
        <begin position="64"/>
        <end position="78"/>
    </location>
</feature>
<accession>X6NVJ5</accession>
<comment type="caution">
    <text evidence="3">The sequence shown here is derived from an EMBL/GenBank/DDBJ whole genome shotgun (WGS) entry which is preliminary data.</text>
</comment>
<dbReference type="EMBL" id="ASPP01005709">
    <property type="protein sequence ID" value="ETO30031.1"/>
    <property type="molecule type" value="Genomic_DNA"/>
</dbReference>
<dbReference type="AlphaFoldDB" id="X6NVJ5"/>
<keyword evidence="2" id="KW-0472">Membrane</keyword>
<evidence type="ECO:0000313" key="4">
    <source>
        <dbReference type="Proteomes" id="UP000023152"/>
    </source>
</evidence>
<evidence type="ECO:0000256" key="1">
    <source>
        <dbReference type="SAM" id="MobiDB-lite"/>
    </source>
</evidence>
<gene>
    <name evidence="3" type="ORF">RFI_07081</name>
</gene>
<organism evidence="3 4">
    <name type="scientific">Reticulomyxa filosa</name>
    <dbReference type="NCBI Taxonomy" id="46433"/>
    <lineage>
        <taxon>Eukaryota</taxon>
        <taxon>Sar</taxon>
        <taxon>Rhizaria</taxon>
        <taxon>Retaria</taxon>
        <taxon>Foraminifera</taxon>
        <taxon>Monothalamids</taxon>
        <taxon>Reticulomyxidae</taxon>
        <taxon>Reticulomyxa</taxon>
    </lineage>
</organism>
<feature type="region of interest" description="Disordered" evidence="1">
    <location>
        <begin position="1"/>
        <end position="93"/>
    </location>
</feature>
<keyword evidence="2" id="KW-1133">Transmembrane helix</keyword>
<keyword evidence="4" id="KW-1185">Reference proteome</keyword>
<feature type="compositionally biased region" description="Basic and acidic residues" evidence="1">
    <location>
        <begin position="17"/>
        <end position="33"/>
    </location>
</feature>
<proteinExistence type="predicted"/>
<dbReference type="Proteomes" id="UP000023152">
    <property type="component" value="Unassembled WGS sequence"/>
</dbReference>
<name>X6NVJ5_RETFI</name>